<protein>
    <recommendedName>
        <fullName evidence="11 12">Protein transport protein BOS1</fullName>
    </recommendedName>
</protein>
<evidence type="ECO:0000313" key="16">
    <source>
        <dbReference type="Proteomes" id="UP000800041"/>
    </source>
</evidence>
<keyword evidence="16" id="KW-1185">Reference proteome</keyword>
<evidence type="ECO:0000256" key="1">
    <source>
        <dbReference type="ARBA" id="ARBA00004163"/>
    </source>
</evidence>
<evidence type="ECO:0000256" key="9">
    <source>
        <dbReference type="ARBA" id="ARBA00023136"/>
    </source>
</evidence>
<dbReference type="OrthoDB" id="158360at2759"/>
<evidence type="ECO:0000256" key="12">
    <source>
        <dbReference type="PIRNR" id="PIRNR028865"/>
    </source>
</evidence>
<evidence type="ECO:0000256" key="14">
    <source>
        <dbReference type="SAM" id="Phobius"/>
    </source>
</evidence>
<evidence type="ECO:0000256" key="8">
    <source>
        <dbReference type="ARBA" id="ARBA00023034"/>
    </source>
</evidence>
<keyword evidence="9 12" id="KW-0472">Membrane</keyword>
<name>A0A6G1HHJ5_9PEZI</name>
<evidence type="ECO:0000256" key="3">
    <source>
        <dbReference type="ARBA" id="ARBA00022448"/>
    </source>
</evidence>
<dbReference type="GO" id="GO:0006888">
    <property type="term" value="P:endoplasmic reticulum to Golgi vesicle-mediated transport"/>
    <property type="evidence" value="ECO:0007669"/>
    <property type="project" value="TreeGrafter"/>
</dbReference>
<dbReference type="GO" id="GO:0000139">
    <property type="term" value="C:Golgi membrane"/>
    <property type="evidence" value="ECO:0007669"/>
    <property type="project" value="UniProtKB-SubCell"/>
</dbReference>
<feature type="transmembrane region" description="Helical" evidence="14">
    <location>
        <begin position="215"/>
        <end position="235"/>
    </location>
</feature>
<proteinExistence type="inferred from homology"/>
<feature type="compositionally biased region" description="Polar residues" evidence="13">
    <location>
        <begin position="110"/>
        <end position="127"/>
    </location>
</feature>
<keyword evidence="4 14" id="KW-0812">Transmembrane</keyword>
<dbReference type="Gene3D" id="1.20.5.110">
    <property type="match status" value="1"/>
</dbReference>
<evidence type="ECO:0000256" key="2">
    <source>
        <dbReference type="ARBA" id="ARBA00004409"/>
    </source>
</evidence>
<dbReference type="GO" id="GO:0015031">
    <property type="term" value="P:protein transport"/>
    <property type="evidence" value="ECO:0007669"/>
    <property type="project" value="UniProtKB-KW"/>
</dbReference>
<dbReference type="AlphaFoldDB" id="A0A6G1HHJ5"/>
<feature type="region of interest" description="Disordered" evidence="13">
    <location>
        <begin position="88"/>
        <end position="136"/>
    </location>
</feature>
<evidence type="ECO:0000256" key="13">
    <source>
        <dbReference type="SAM" id="MobiDB-lite"/>
    </source>
</evidence>
<keyword evidence="8" id="KW-0333">Golgi apparatus</keyword>
<evidence type="ECO:0000256" key="11">
    <source>
        <dbReference type="ARBA" id="ARBA00040957"/>
    </source>
</evidence>
<sequence length="236" mass="26822">MNAHFNNCLRQSASIRRDLDAFASGSTANPALQGQIHASLAAFTRSLSEYDGLAAQELAVEKKTKAQDRSRGFRGELAEYRERLEELKRENEERQATTARTELLGRRPHITSTPENPYSLPQPTYTSPFAPATPATQQQLLSREQHTYRETSLLSQTHSTVDSFLDRGRDVLADLSRQRDVMKGTQRRLYSVGTTLGISGDTIRMVERRAKQDKWIFWGGVVVFVGFCWLVLRYLR</sequence>
<dbReference type="Proteomes" id="UP000800041">
    <property type="component" value="Unassembled WGS sequence"/>
</dbReference>
<keyword evidence="5" id="KW-0931">ER-Golgi transport</keyword>
<dbReference type="GO" id="GO:0000149">
    <property type="term" value="F:SNARE binding"/>
    <property type="evidence" value="ECO:0007669"/>
    <property type="project" value="TreeGrafter"/>
</dbReference>
<evidence type="ECO:0000256" key="4">
    <source>
        <dbReference type="ARBA" id="ARBA00022692"/>
    </source>
</evidence>
<dbReference type="GO" id="GO:0005789">
    <property type="term" value="C:endoplasmic reticulum membrane"/>
    <property type="evidence" value="ECO:0007669"/>
    <property type="project" value="UniProtKB-SubCell"/>
</dbReference>
<keyword evidence="6 12" id="KW-0653">Protein transport</keyword>
<comment type="subcellular location">
    <subcellularLocation>
        <location evidence="1">Endoplasmic reticulum membrane</location>
        <topology evidence="1">Single-pass type IV membrane protein</topology>
    </subcellularLocation>
    <subcellularLocation>
        <location evidence="2">Golgi apparatus membrane</location>
        <topology evidence="2">Single-pass type IV membrane protein</topology>
    </subcellularLocation>
</comment>
<comment type="function">
    <text evidence="12">SNARE required for protein transport between the ER and the Golgi complex.</text>
</comment>
<dbReference type="PANTHER" id="PTHR21230:SF1">
    <property type="entry name" value="GOLGI SNAP RECEPTOR COMPLEX MEMBER 2"/>
    <property type="match status" value="1"/>
</dbReference>
<keyword evidence="7 14" id="KW-1133">Transmembrane helix</keyword>
<dbReference type="InterPro" id="IPR027027">
    <property type="entry name" value="GOSR2/Membrin/Bos1"/>
</dbReference>
<keyword evidence="3 12" id="KW-0813">Transport</keyword>
<evidence type="ECO:0000256" key="5">
    <source>
        <dbReference type="ARBA" id="ARBA00022892"/>
    </source>
</evidence>
<comment type="similarity">
    <text evidence="10 12">Belongs to the BOS1 family.</text>
</comment>
<dbReference type="GO" id="GO:0012507">
    <property type="term" value="C:ER to Golgi transport vesicle membrane"/>
    <property type="evidence" value="ECO:0007669"/>
    <property type="project" value="TreeGrafter"/>
</dbReference>
<reference evidence="15" key="1">
    <citation type="journal article" date="2020" name="Stud. Mycol.">
        <title>101 Dothideomycetes genomes: a test case for predicting lifestyles and emergence of pathogens.</title>
        <authorList>
            <person name="Haridas S."/>
            <person name="Albert R."/>
            <person name="Binder M."/>
            <person name="Bloem J."/>
            <person name="Labutti K."/>
            <person name="Salamov A."/>
            <person name="Andreopoulos B."/>
            <person name="Baker S."/>
            <person name="Barry K."/>
            <person name="Bills G."/>
            <person name="Bluhm B."/>
            <person name="Cannon C."/>
            <person name="Castanera R."/>
            <person name="Culley D."/>
            <person name="Daum C."/>
            <person name="Ezra D."/>
            <person name="Gonzalez J."/>
            <person name="Henrissat B."/>
            <person name="Kuo A."/>
            <person name="Liang C."/>
            <person name="Lipzen A."/>
            <person name="Lutzoni F."/>
            <person name="Magnuson J."/>
            <person name="Mondo S."/>
            <person name="Nolan M."/>
            <person name="Ohm R."/>
            <person name="Pangilinan J."/>
            <person name="Park H.-J."/>
            <person name="Ramirez L."/>
            <person name="Alfaro M."/>
            <person name="Sun H."/>
            <person name="Tritt A."/>
            <person name="Yoshinaga Y."/>
            <person name="Zwiers L.-H."/>
            <person name="Turgeon B."/>
            <person name="Goodwin S."/>
            <person name="Spatafora J."/>
            <person name="Crous P."/>
            <person name="Grigoriev I."/>
        </authorList>
    </citation>
    <scope>NUCLEOTIDE SEQUENCE</scope>
    <source>
        <strain evidence="15">CBS 113979</strain>
    </source>
</reference>
<organism evidence="15 16">
    <name type="scientific">Aulographum hederae CBS 113979</name>
    <dbReference type="NCBI Taxonomy" id="1176131"/>
    <lineage>
        <taxon>Eukaryota</taxon>
        <taxon>Fungi</taxon>
        <taxon>Dikarya</taxon>
        <taxon>Ascomycota</taxon>
        <taxon>Pezizomycotina</taxon>
        <taxon>Dothideomycetes</taxon>
        <taxon>Pleosporomycetidae</taxon>
        <taxon>Aulographales</taxon>
        <taxon>Aulographaceae</taxon>
    </lineage>
</organism>
<evidence type="ECO:0000256" key="6">
    <source>
        <dbReference type="ARBA" id="ARBA00022927"/>
    </source>
</evidence>
<dbReference type="EMBL" id="ML977137">
    <property type="protein sequence ID" value="KAF1992499.1"/>
    <property type="molecule type" value="Genomic_DNA"/>
</dbReference>
<gene>
    <name evidence="15" type="ORF">K402DRAFT_388155</name>
</gene>
<dbReference type="GO" id="GO:0006906">
    <property type="term" value="P:vesicle fusion"/>
    <property type="evidence" value="ECO:0007669"/>
    <property type="project" value="TreeGrafter"/>
</dbReference>
<evidence type="ECO:0000256" key="7">
    <source>
        <dbReference type="ARBA" id="ARBA00022989"/>
    </source>
</evidence>
<dbReference type="PIRSF" id="PIRSF028865">
    <property type="entry name" value="Membrin-2"/>
    <property type="match status" value="1"/>
</dbReference>
<dbReference type="GO" id="GO:0031902">
    <property type="term" value="C:late endosome membrane"/>
    <property type="evidence" value="ECO:0007669"/>
    <property type="project" value="TreeGrafter"/>
</dbReference>
<dbReference type="GO" id="GO:0005484">
    <property type="term" value="F:SNAP receptor activity"/>
    <property type="evidence" value="ECO:0007669"/>
    <property type="project" value="InterPro"/>
</dbReference>
<evidence type="ECO:0000313" key="15">
    <source>
        <dbReference type="EMBL" id="KAF1992499.1"/>
    </source>
</evidence>
<dbReference type="GO" id="GO:0031201">
    <property type="term" value="C:SNARE complex"/>
    <property type="evidence" value="ECO:0007669"/>
    <property type="project" value="TreeGrafter"/>
</dbReference>
<dbReference type="PANTHER" id="PTHR21230">
    <property type="entry name" value="VESICLE TRANSPORT V-SNARE PROTEIN VTI1-RELATED"/>
    <property type="match status" value="1"/>
</dbReference>
<accession>A0A6G1HHJ5</accession>
<evidence type="ECO:0000256" key="10">
    <source>
        <dbReference type="ARBA" id="ARBA00037983"/>
    </source>
</evidence>
<dbReference type="Pfam" id="PF12352">
    <property type="entry name" value="V-SNARE_C"/>
    <property type="match status" value="1"/>
</dbReference>